<evidence type="ECO:0000256" key="15">
    <source>
        <dbReference type="PROSITE-ProRule" id="PRU00169"/>
    </source>
</evidence>
<dbReference type="InterPro" id="IPR036097">
    <property type="entry name" value="HisK_dim/P_sf"/>
</dbReference>
<sequence>MSFRLKTMLMIGLTEALFLLLLLWQALAYIERSGEEALYSRATETSHLFGLLVKSSVISSDIASLDEITQQIVELKDIRYIRVIDNIGVLAQAGDTSSLKNGFIEDTKVYQVNDGLFDAQVLVSVSGVEFAKVQVGLSVDSLLLFVTDARYRLIMIALAELFIVALVSLILSRYLTKGLLALQKVALAVTKGDMRSRAKIISKDELGITAEAFNVMLDKINCDQKKLNENATHLTKAKQVAEDASQAKSRFLSQMSHEIRSPMNAVLGAVNLVAEQIKEPPEYIRLLNTAKTSGNALLGVVNDILDFSKIEAGHMELKYSEVNLAELVEDVLNSVEAKTANNELTLLGDLSPGAIGRVITDAIHFRQILNILVDNACKFTDKGVVMVSLSRVKSEDGDEMLHVSVKDSGMGIKQSSLTKIFDEFEQVDSTLEARTSGTGLGLNIAQGLINLMNGSIGVSSVLGEGSEFYFTLPVMFVDQPNLKMPVLEGPMVLVSSNQSLQRIFSDKMNYMNVPFFSFESIKSLHENMEKSLLSHTAIWLIDDNVLNDVEAYFNDWVNSLNININCISSLGNDLPVPYRDFNRINRPIFCHDICYLNSINKIYSSVKIKKERSNNNQKNSILLVDDIEANRFIAGETLKNRGYQVSFACDGIEALEILEKQHFDVVLMDVRMPRMNGIDAVRYLKGGEGINRHTPVIAMTANAEVSEMERCKAAGMDEFIGKPFDTQILVECINRCIYKTKIKMQSITETKVETKVETDVDKNLDESNNNLATNNTNNDNEELIEETFLSKEVLLSKESLKALVIDTSPVAVLTLIGFFIDDIHRRTELINLSLKSCDLEELGDHAHALKSSAGSLGAEAMFSFCKNLEQASLAEDFPKAKSICADLNHIAERTLTVYKDFRNNQGGAA</sequence>
<dbReference type="SMART" id="SM00388">
    <property type="entry name" value="HisKA"/>
    <property type="match status" value="1"/>
</dbReference>
<dbReference type="SUPFAM" id="SSF55874">
    <property type="entry name" value="ATPase domain of HSP90 chaperone/DNA topoisomerase II/histidine kinase"/>
    <property type="match status" value="1"/>
</dbReference>
<dbReference type="Gene3D" id="3.40.50.2300">
    <property type="match status" value="1"/>
</dbReference>
<dbReference type="InterPro" id="IPR003661">
    <property type="entry name" value="HisK_dim/P_dom"/>
</dbReference>
<dbReference type="InterPro" id="IPR004358">
    <property type="entry name" value="Sig_transdc_His_kin-like_C"/>
</dbReference>
<keyword evidence="4" id="KW-1003">Cell membrane</keyword>
<evidence type="ECO:0000259" key="19">
    <source>
        <dbReference type="PROSITE" id="PS50885"/>
    </source>
</evidence>
<dbReference type="Pfam" id="PF02518">
    <property type="entry name" value="HATPase_c"/>
    <property type="match status" value="1"/>
</dbReference>
<dbReference type="SUPFAM" id="SSF158472">
    <property type="entry name" value="HAMP domain-like"/>
    <property type="match status" value="1"/>
</dbReference>
<evidence type="ECO:0000256" key="8">
    <source>
        <dbReference type="ARBA" id="ARBA00022741"/>
    </source>
</evidence>
<dbReference type="Gene3D" id="3.30.565.10">
    <property type="entry name" value="Histidine kinase-like ATPase, C-terminal domain"/>
    <property type="match status" value="1"/>
</dbReference>
<dbReference type="CDD" id="cd17546">
    <property type="entry name" value="REC_hyHK_CKI1_RcsC-like"/>
    <property type="match status" value="1"/>
</dbReference>
<dbReference type="InterPro" id="IPR036890">
    <property type="entry name" value="HATPase_C_sf"/>
</dbReference>
<keyword evidence="12" id="KW-0902">Two-component regulatory system</keyword>
<evidence type="ECO:0000313" key="21">
    <source>
        <dbReference type="EMBL" id="MEL0657834.1"/>
    </source>
</evidence>
<dbReference type="SUPFAM" id="SSF52172">
    <property type="entry name" value="CheY-like"/>
    <property type="match status" value="1"/>
</dbReference>
<dbReference type="InterPro" id="IPR036641">
    <property type="entry name" value="HPT_dom_sf"/>
</dbReference>
<dbReference type="SUPFAM" id="SSF47226">
    <property type="entry name" value="Histidine-containing phosphotransfer domain, HPT domain"/>
    <property type="match status" value="1"/>
</dbReference>
<evidence type="ECO:0000256" key="1">
    <source>
        <dbReference type="ARBA" id="ARBA00000085"/>
    </source>
</evidence>
<reference evidence="21 22" key="1">
    <citation type="submission" date="2024-02" db="EMBL/GenBank/DDBJ databases">
        <title>Bacteria isolated from the canopy kelp, Nereocystis luetkeana.</title>
        <authorList>
            <person name="Pfister C.A."/>
            <person name="Younker I.T."/>
            <person name="Light S.H."/>
        </authorList>
    </citation>
    <scope>NUCLEOTIDE SEQUENCE [LARGE SCALE GENOMIC DNA]</scope>
    <source>
        <strain evidence="21 22">TI.2.07</strain>
    </source>
</reference>
<dbReference type="RefSeq" id="WP_341626585.1">
    <property type="nucleotide sequence ID" value="NZ_JBAKBA010000002.1"/>
</dbReference>
<dbReference type="SMART" id="SM00448">
    <property type="entry name" value="REC"/>
    <property type="match status" value="1"/>
</dbReference>
<dbReference type="CDD" id="cd06225">
    <property type="entry name" value="HAMP"/>
    <property type="match status" value="1"/>
</dbReference>
<dbReference type="CDD" id="cd16922">
    <property type="entry name" value="HATPase_EvgS-ArcB-TorS-like"/>
    <property type="match status" value="1"/>
</dbReference>
<keyword evidence="6" id="KW-0808">Transferase</keyword>
<evidence type="ECO:0000259" key="20">
    <source>
        <dbReference type="PROSITE" id="PS50894"/>
    </source>
</evidence>
<dbReference type="EMBL" id="JBAKBA010000002">
    <property type="protein sequence ID" value="MEL0657834.1"/>
    <property type="molecule type" value="Genomic_DNA"/>
</dbReference>
<evidence type="ECO:0000256" key="5">
    <source>
        <dbReference type="ARBA" id="ARBA00022553"/>
    </source>
</evidence>
<dbReference type="Pfam" id="PF00072">
    <property type="entry name" value="Response_reg"/>
    <property type="match status" value="1"/>
</dbReference>
<accession>A0ABU9H7J7</accession>
<comment type="caution">
    <text evidence="21">The sequence shown here is derived from an EMBL/GenBank/DDBJ whole genome shotgun (WGS) entry which is preliminary data.</text>
</comment>
<keyword evidence="22" id="KW-1185">Reference proteome</keyword>
<dbReference type="Gene3D" id="1.20.120.160">
    <property type="entry name" value="HPT domain"/>
    <property type="match status" value="1"/>
</dbReference>
<comment type="subcellular location">
    <subcellularLocation>
        <location evidence="2">Cell membrane</location>
        <topology evidence="2">Multi-pass membrane protein</topology>
    </subcellularLocation>
</comment>
<gene>
    <name evidence="21" type="ORF">V6255_01680</name>
</gene>
<dbReference type="PROSITE" id="PS50885">
    <property type="entry name" value="HAMP"/>
    <property type="match status" value="1"/>
</dbReference>
<feature type="domain" description="HPt" evidence="20">
    <location>
        <begin position="808"/>
        <end position="908"/>
    </location>
</feature>
<dbReference type="PANTHER" id="PTHR45339">
    <property type="entry name" value="HYBRID SIGNAL TRANSDUCTION HISTIDINE KINASE J"/>
    <property type="match status" value="1"/>
</dbReference>
<keyword evidence="9" id="KW-0418">Kinase</keyword>
<dbReference type="PROSITE" id="PS50109">
    <property type="entry name" value="HIS_KIN"/>
    <property type="match status" value="1"/>
</dbReference>
<dbReference type="PANTHER" id="PTHR45339:SF1">
    <property type="entry name" value="HYBRID SIGNAL TRANSDUCTION HISTIDINE KINASE J"/>
    <property type="match status" value="1"/>
</dbReference>
<dbReference type="CDD" id="cd00082">
    <property type="entry name" value="HisKA"/>
    <property type="match status" value="1"/>
</dbReference>
<dbReference type="PROSITE" id="PS50894">
    <property type="entry name" value="HPT"/>
    <property type="match status" value="1"/>
</dbReference>
<keyword evidence="11 16" id="KW-1133">Transmembrane helix</keyword>
<dbReference type="InterPro" id="IPR008207">
    <property type="entry name" value="Sig_transdc_His_kin_Hpt_dom"/>
</dbReference>
<dbReference type="InterPro" id="IPR005467">
    <property type="entry name" value="His_kinase_dom"/>
</dbReference>
<evidence type="ECO:0000256" key="14">
    <source>
        <dbReference type="PROSITE-ProRule" id="PRU00110"/>
    </source>
</evidence>
<evidence type="ECO:0000256" key="2">
    <source>
        <dbReference type="ARBA" id="ARBA00004651"/>
    </source>
</evidence>
<feature type="domain" description="Histidine kinase" evidence="17">
    <location>
        <begin position="254"/>
        <end position="476"/>
    </location>
</feature>
<evidence type="ECO:0000259" key="18">
    <source>
        <dbReference type="PROSITE" id="PS50110"/>
    </source>
</evidence>
<organism evidence="21 22">
    <name type="scientific">Psychromonas arctica</name>
    <dbReference type="NCBI Taxonomy" id="168275"/>
    <lineage>
        <taxon>Bacteria</taxon>
        <taxon>Pseudomonadati</taxon>
        <taxon>Pseudomonadota</taxon>
        <taxon>Gammaproteobacteria</taxon>
        <taxon>Alteromonadales</taxon>
        <taxon>Psychromonadaceae</taxon>
        <taxon>Psychromonas</taxon>
    </lineage>
</organism>
<feature type="modified residue" description="4-aspartylphosphate" evidence="15">
    <location>
        <position position="669"/>
    </location>
</feature>
<protein>
    <recommendedName>
        <fullName evidence="3">histidine kinase</fullName>
        <ecNumber evidence="3">2.7.13.3</ecNumber>
    </recommendedName>
</protein>
<keyword evidence="7 16" id="KW-0812">Transmembrane</keyword>
<evidence type="ECO:0000313" key="22">
    <source>
        <dbReference type="Proteomes" id="UP001366060"/>
    </source>
</evidence>
<evidence type="ECO:0000256" key="11">
    <source>
        <dbReference type="ARBA" id="ARBA00022989"/>
    </source>
</evidence>
<evidence type="ECO:0000256" key="13">
    <source>
        <dbReference type="ARBA" id="ARBA00023136"/>
    </source>
</evidence>
<dbReference type="Pfam" id="PF01627">
    <property type="entry name" value="Hpt"/>
    <property type="match status" value="1"/>
</dbReference>
<comment type="catalytic activity">
    <reaction evidence="1">
        <text>ATP + protein L-histidine = ADP + protein N-phospho-L-histidine.</text>
        <dbReference type="EC" id="2.7.13.3"/>
    </reaction>
</comment>
<dbReference type="PRINTS" id="PR00344">
    <property type="entry name" value="BCTRLSENSOR"/>
</dbReference>
<dbReference type="Pfam" id="PF00672">
    <property type="entry name" value="HAMP"/>
    <property type="match status" value="1"/>
</dbReference>
<dbReference type="SUPFAM" id="SSF47384">
    <property type="entry name" value="Homodimeric domain of signal transducing histidine kinase"/>
    <property type="match status" value="1"/>
</dbReference>
<dbReference type="Gene3D" id="1.10.287.130">
    <property type="match status" value="1"/>
</dbReference>
<keyword evidence="13 16" id="KW-0472">Membrane</keyword>
<feature type="domain" description="HAMP" evidence="19">
    <location>
        <begin position="173"/>
        <end position="225"/>
    </location>
</feature>
<dbReference type="SMART" id="SM00304">
    <property type="entry name" value="HAMP"/>
    <property type="match status" value="1"/>
</dbReference>
<dbReference type="InterPro" id="IPR011006">
    <property type="entry name" value="CheY-like_superfamily"/>
</dbReference>
<evidence type="ECO:0000256" key="6">
    <source>
        <dbReference type="ARBA" id="ARBA00022679"/>
    </source>
</evidence>
<keyword evidence="5 15" id="KW-0597">Phosphoprotein</keyword>
<dbReference type="Gene3D" id="6.10.340.10">
    <property type="match status" value="1"/>
</dbReference>
<evidence type="ECO:0000256" key="7">
    <source>
        <dbReference type="ARBA" id="ARBA00022692"/>
    </source>
</evidence>
<dbReference type="InterPro" id="IPR003660">
    <property type="entry name" value="HAMP_dom"/>
</dbReference>
<dbReference type="InterPro" id="IPR001789">
    <property type="entry name" value="Sig_transdc_resp-reg_receiver"/>
</dbReference>
<evidence type="ECO:0000256" key="9">
    <source>
        <dbReference type="ARBA" id="ARBA00022777"/>
    </source>
</evidence>
<feature type="modified residue" description="Phosphohistidine" evidence="14">
    <location>
        <position position="847"/>
    </location>
</feature>
<evidence type="ECO:0000256" key="3">
    <source>
        <dbReference type="ARBA" id="ARBA00012438"/>
    </source>
</evidence>
<dbReference type="Proteomes" id="UP001366060">
    <property type="component" value="Unassembled WGS sequence"/>
</dbReference>
<evidence type="ECO:0000256" key="10">
    <source>
        <dbReference type="ARBA" id="ARBA00022840"/>
    </source>
</evidence>
<dbReference type="InterPro" id="IPR003594">
    <property type="entry name" value="HATPase_dom"/>
</dbReference>
<evidence type="ECO:0000259" key="17">
    <source>
        <dbReference type="PROSITE" id="PS50109"/>
    </source>
</evidence>
<keyword evidence="10" id="KW-0067">ATP-binding</keyword>
<evidence type="ECO:0000256" key="16">
    <source>
        <dbReference type="SAM" id="Phobius"/>
    </source>
</evidence>
<dbReference type="SMART" id="SM00387">
    <property type="entry name" value="HATPase_c"/>
    <property type="match status" value="1"/>
</dbReference>
<proteinExistence type="predicted"/>
<feature type="transmembrane region" description="Helical" evidence="16">
    <location>
        <begin position="151"/>
        <end position="171"/>
    </location>
</feature>
<dbReference type="EC" id="2.7.13.3" evidence="3"/>
<evidence type="ECO:0000256" key="4">
    <source>
        <dbReference type="ARBA" id="ARBA00022475"/>
    </source>
</evidence>
<dbReference type="Pfam" id="PF00512">
    <property type="entry name" value="HisKA"/>
    <property type="match status" value="1"/>
</dbReference>
<dbReference type="PROSITE" id="PS50110">
    <property type="entry name" value="RESPONSE_REGULATORY"/>
    <property type="match status" value="1"/>
</dbReference>
<name>A0ABU9H7J7_9GAMM</name>
<keyword evidence="8" id="KW-0547">Nucleotide-binding</keyword>
<evidence type="ECO:0000256" key="12">
    <source>
        <dbReference type="ARBA" id="ARBA00023012"/>
    </source>
</evidence>
<feature type="domain" description="Response regulatory" evidence="18">
    <location>
        <begin position="620"/>
        <end position="737"/>
    </location>
</feature>